<evidence type="ECO:0000313" key="9">
    <source>
        <dbReference type="EMBL" id="KAK8965489.1"/>
    </source>
</evidence>
<evidence type="ECO:0000256" key="6">
    <source>
        <dbReference type="ARBA" id="ARBA00023306"/>
    </source>
</evidence>
<reference evidence="9" key="2">
    <citation type="submission" date="2024-02" db="EMBL/GenBank/DDBJ databases">
        <authorList>
            <person name="Li M.-H."/>
            <person name="Liu K.-W."/>
            <person name="Li Z."/>
            <person name="Lu H.-C."/>
            <person name="Ye Q.-L."/>
            <person name="Zhang D."/>
            <person name="Wang J.-Y."/>
            <person name="Li Y.-F."/>
            <person name="Zhong Z.-M."/>
            <person name="Liu X."/>
            <person name="Yu X."/>
            <person name="Liu D.-K."/>
            <person name="Tu X.-D."/>
            <person name="Liu B."/>
            <person name="Hao Y."/>
            <person name="Liao X.-Y."/>
            <person name="Jiang Y.-T."/>
            <person name="Sun W.-H."/>
            <person name="Chen J."/>
            <person name="Ai Y."/>
            <person name="Zhai J.-W."/>
            <person name="Wu S.-S."/>
            <person name="Zhou Z."/>
            <person name="Hsiao Y.-Y."/>
            <person name="Wu W.-L."/>
            <person name="Chen Y.-Y."/>
            <person name="Lin Y.-F."/>
            <person name="Hsu J.-L."/>
            <person name="Li C.-Y."/>
            <person name="Wang Z.-W."/>
            <person name="Zhao X."/>
            <person name="Zhong W.-Y."/>
            <person name="Ma X.-K."/>
            <person name="Ma L."/>
            <person name="Huang J."/>
            <person name="Chen G.-Z."/>
            <person name="Huang M.-Z."/>
            <person name="Huang L."/>
            <person name="Peng D.-H."/>
            <person name="Luo Y.-B."/>
            <person name="Zou S.-Q."/>
            <person name="Chen S.-P."/>
            <person name="Lan S."/>
            <person name="Tsai W.-C."/>
            <person name="Van De Peer Y."/>
            <person name="Liu Z.-J."/>
        </authorList>
    </citation>
    <scope>NUCLEOTIDE SEQUENCE</scope>
    <source>
        <strain evidence="9">Lor288</strain>
        <tissue evidence="9">Flower</tissue>
    </source>
</reference>
<dbReference type="PANTHER" id="PTHR31083">
    <property type="entry name" value="UPSTREAM OF FLC PROTEIN (DUF966)"/>
    <property type="match status" value="1"/>
</dbReference>
<evidence type="ECO:0000256" key="1">
    <source>
        <dbReference type="ARBA" id="ARBA00004413"/>
    </source>
</evidence>
<dbReference type="PANTHER" id="PTHR31083:SF6">
    <property type="entry name" value="PROTEIN SOSEKI 3"/>
    <property type="match status" value="1"/>
</dbReference>
<keyword evidence="2" id="KW-0217">Developmental protein</keyword>
<gene>
    <name evidence="9" type="ORF">KSP40_PGU002305</name>
    <name evidence="10" type="ORF">KSP40_PGU002307</name>
</gene>
<evidence type="ECO:0000313" key="10">
    <source>
        <dbReference type="EMBL" id="KAK8965490.1"/>
    </source>
</evidence>
<organism evidence="9 11">
    <name type="scientific">Platanthera guangdongensis</name>
    <dbReference type="NCBI Taxonomy" id="2320717"/>
    <lineage>
        <taxon>Eukaryota</taxon>
        <taxon>Viridiplantae</taxon>
        <taxon>Streptophyta</taxon>
        <taxon>Embryophyta</taxon>
        <taxon>Tracheophyta</taxon>
        <taxon>Spermatophyta</taxon>
        <taxon>Magnoliopsida</taxon>
        <taxon>Liliopsida</taxon>
        <taxon>Asparagales</taxon>
        <taxon>Orchidaceae</taxon>
        <taxon>Orchidoideae</taxon>
        <taxon>Orchideae</taxon>
        <taxon>Orchidinae</taxon>
        <taxon>Platanthera</taxon>
    </lineage>
</organism>
<evidence type="ECO:0000256" key="7">
    <source>
        <dbReference type="ARBA" id="ARBA00024211"/>
    </source>
</evidence>
<comment type="caution">
    <text evidence="9">The sequence shown here is derived from an EMBL/GenBank/DDBJ whole genome shotgun (WGS) entry which is preliminary data.</text>
</comment>
<reference evidence="9 11" key="1">
    <citation type="journal article" date="2022" name="Nat. Plants">
        <title>Genomes of leafy and leafless Platanthera orchids illuminate the evolution of mycoheterotrophy.</title>
        <authorList>
            <person name="Li M.H."/>
            <person name="Liu K.W."/>
            <person name="Li Z."/>
            <person name="Lu H.C."/>
            <person name="Ye Q.L."/>
            <person name="Zhang D."/>
            <person name="Wang J.Y."/>
            <person name="Li Y.F."/>
            <person name="Zhong Z.M."/>
            <person name="Liu X."/>
            <person name="Yu X."/>
            <person name="Liu D.K."/>
            <person name="Tu X.D."/>
            <person name="Liu B."/>
            <person name="Hao Y."/>
            <person name="Liao X.Y."/>
            <person name="Jiang Y.T."/>
            <person name="Sun W.H."/>
            <person name="Chen J."/>
            <person name="Chen Y.Q."/>
            <person name="Ai Y."/>
            <person name="Zhai J.W."/>
            <person name="Wu S.S."/>
            <person name="Zhou Z."/>
            <person name="Hsiao Y.Y."/>
            <person name="Wu W.L."/>
            <person name="Chen Y.Y."/>
            <person name="Lin Y.F."/>
            <person name="Hsu J.L."/>
            <person name="Li C.Y."/>
            <person name="Wang Z.W."/>
            <person name="Zhao X."/>
            <person name="Zhong W.Y."/>
            <person name="Ma X.K."/>
            <person name="Ma L."/>
            <person name="Huang J."/>
            <person name="Chen G.Z."/>
            <person name="Huang M.Z."/>
            <person name="Huang L."/>
            <person name="Peng D.H."/>
            <person name="Luo Y.B."/>
            <person name="Zou S.Q."/>
            <person name="Chen S.P."/>
            <person name="Lan S."/>
            <person name="Tsai W.C."/>
            <person name="Van de Peer Y."/>
            <person name="Liu Z.J."/>
        </authorList>
    </citation>
    <scope>NUCLEOTIDE SEQUENCE [LARGE SCALE GENOMIC DNA]</scope>
    <source>
        <strain evidence="9">Lor288</strain>
    </source>
</reference>
<name>A0ABR2MMS4_9ASPA</name>
<comment type="subcellular location">
    <subcellularLocation>
        <location evidence="1">Cell membrane</location>
        <topology evidence="1">Peripheral membrane protein</topology>
        <orientation evidence="1">Cytoplasmic side</orientation>
    </subcellularLocation>
</comment>
<dbReference type="Pfam" id="PF06136">
    <property type="entry name" value="SOK"/>
    <property type="match status" value="1"/>
</dbReference>
<proteinExistence type="inferred from homology"/>
<dbReference type="InterPro" id="IPR048351">
    <property type="entry name" value="SOK_DIX"/>
</dbReference>
<keyword evidence="4" id="KW-0132">Cell division</keyword>
<dbReference type="InterPro" id="IPR010369">
    <property type="entry name" value="SOK"/>
</dbReference>
<dbReference type="Proteomes" id="UP001412067">
    <property type="component" value="Unassembled WGS sequence"/>
</dbReference>
<sequence length="111" mass="13058">MLSPVGTEVPMVYYLCNDSFLEHPHFIEVPSFFLHRCFYLRDVIIRLTVLRGNQMSAMYSWSCNRTNKKRFLWQDLVEDELILFSPGNDYILKGSLILDQILAFIIFCRSG</sequence>
<evidence type="ECO:0000256" key="3">
    <source>
        <dbReference type="ARBA" id="ARBA00022475"/>
    </source>
</evidence>
<keyword evidence="11" id="KW-1185">Reference proteome</keyword>
<accession>A0ABR2MMS4</accession>
<keyword evidence="5" id="KW-0472">Membrane</keyword>
<comment type="similarity">
    <text evidence="7">Belongs to the SOSEKI family.</text>
</comment>
<dbReference type="EMBL" id="JBBWWR010000006">
    <property type="protein sequence ID" value="KAK8965489.1"/>
    <property type="molecule type" value="Genomic_DNA"/>
</dbReference>
<evidence type="ECO:0000256" key="4">
    <source>
        <dbReference type="ARBA" id="ARBA00022618"/>
    </source>
</evidence>
<keyword evidence="6" id="KW-0131">Cell cycle</keyword>
<keyword evidence="3" id="KW-1003">Cell membrane</keyword>
<evidence type="ECO:0000259" key="8">
    <source>
        <dbReference type="Pfam" id="PF06136"/>
    </source>
</evidence>
<evidence type="ECO:0000256" key="2">
    <source>
        <dbReference type="ARBA" id="ARBA00022473"/>
    </source>
</evidence>
<feature type="domain" description="SOSEKI DIX-like" evidence="8">
    <location>
        <begin position="9"/>
        <end position="97"/>
    </location>
</feature>
<dbReference type="EMBL" id="JBBWWR010000006">
    <property type="protein sequence ID" value="KAK8965490.1"/>
    <property type="molecule type" value="Genomic_DNA"/>
</dbReference>
<protein>
    <recommendedName>
        <fullName evidence="8">SOSEKI DIX-like domain-containing protein</fullName>
    </recommendedName>
</protein>
<evidence type="ECO:0000313" key="11">
    <source>
        <dbReference type="Proteomes" id="UP001412067"/>
    </source>
</evidence>
<evidence type="ECO:0000256" key="5">
    <source>
        <dbReference type="ARBA" id="ARBA00023136"/>
    </source>
</evidence>